<evidence type="ECO:0000256" key="11">
    <source>
        <dbReference type="ARBA" id="ARBA00022833"/>
    </source>
</evidence>
<evidence type="ECO:0000256" key="13">
    <source>
        <dbReference type="ARBA" id="ARBA00023172"/>
    </source>
</evidence>
<dbReference type="GO" id="GO:0008270">
    <property type="term" value="F:zinc ion binding"/>
    <property type="evidence" value="ECO:0007669"/>
    <property type="project" value="UniProtKB-KW"/>
</dbReference>
<keyword evidence="13 18" id="KW-0233">DNA recombination</keyword>
<dbReference type="InterPro" id="IPR031916">
    <property type="entry name" value="LIG3_BRCT"/>
</dbReference>
<evidence type="ECO:0000256" key="4">
    <source>
        <dbReference type="ARBA" id="ARBA00022598"/>
    </source>
</evidence>
<organism evidence="21 22">
    <name type="scientific">Paramuricea clavata</name>
    <name type="common">Red gorgonian</name>
    <name type="synonym">Violescent sea-whip</name>
    <dbReference type="NCBI Taxonomy" id="317549"/>
    <lineage>
        <taxon>Eukaryota</taxon>
        <taxon>Metazoa</taxon>
        <taxon>Cnidaria</taxon>
        <taxon>Anthozoa</taxon>
        <taxon>Octocorallia</taxon>
        <taxon>Malacalcyonacea</taxon>
        <taxon>Plexauridae</taxon>
        <taxon>Paramuricea</taxon>
    </lineage>
</organism>
<feature type="compositionally biased region" description="Basic and acidic residues" evidence="20">
    <location>
        <begin position="656"/>
        <end position="669"/>
    </location>
</feature>
<dbReference type="InterPro" id="IPR000977">
    <property type="entry name" value="DNA_ligase_ATP-dep"/>
</dbReference>
<dbReference type="AlphaFoldDB" id="A0A7D9D544"/>
<keyword evidence="14 18" id="KW-0234">DNA repair</keyword>
<gene>
    <name evidence="21" type="ORF">PACLA_8A059856</name>
</gene>
<name>A0A7D9D544_PARCT</name>
<dbReference type="InterPro" id="IPR050191">
    <property type="entry name" value="ATP-dep_DNA_ligase"/>
</dbReference>
<dbReference type="SUPFAM" id="SSF56091">
    <property type="entry name" value="DNA ligase/mRNA capping enzyme, catalytic domain"/>
    <property type="match status" value="1"/>
</dbReference>
<keyword evidence="9 18" id="KW-0227">DNA damage</keyword>
<evidence type="ECO:0000256" key="6">
    <source>
        <dbReference type="ARBA" id="ARBA00022705"/>
    </source>
</evidence>
<dbReference type="FunFam" id="3.30.470.30:FF:000003">
    <property type="entry name" value="DNA ligase"/>
    <property type="match status" value="1"/>
</dbReference>
<dbReference type="PROSITE" id="PS00347">
    <property type="entry name" value="ZF_PARP_1"/>
    <property type="match status" value="1"/>
</dbReference>
<dbReference type="SMART" id="SM01336">
    <property type="entry name" value="zf-PARP"/>
    <property type="match status" value="1"/>
</dbReference>
<evidence type="ECO:0000313" key="22">
    <source>
        <dbReference type="Proteomes" id="UP001152795"/>
    </source>
</evidence>
<protein>
    <recommendedName>
        <fullName evidence="18">DNA ligase</fullName>
        <ecNumber evidence="18">6.5.1.1</ecNumber>
    </recommendedName>
</protein>
<dbReference type="EC" id="6.5.1.1" evidence="18"/>
<evidence type="ECO:0000256" key="19">
    <source>
        <dbReference type="RuleBase" id="RU004196"/>
    </source>
</evidence>
<dbReference type="Gene3D" id="3.30.1740.10">
    <property type="entry name" value="Zinc finger, PARP-type"/>
    <property type="match status" value="1"/>
</dbReference>
<evidence type="ECO:0000256" key="10">
    <source>
        <dbReference type="ARBA" id="ARBA00022771"/>
    </source>
</evidence>
<dbReference type="Pfam" id="PF10283">
    <property type="entry name" value="zf-CCHH"/>
    <property type="match status" value="1"/>
</dbReference>
<dbReference type="InterPro" id="IPR036420">
    <property type="entry name" value="BRCT_dom_sf"/>
</dbReference>
<dbReference type="CDD" id="cd07902">
    <property type="entry name" value="Adenylation_DNA_ligase_III"/>
    <property type="match status" value="1"/>
</dbReference>
<dbReference type="InterPro" id="IPR012310">
    <property type="entry name" value="DNA_ligase_ATP-dep_cent"/>
</dbReference>
<dbReference type="Pfam" id="PF16759">
    <property type="entry name" value="LIG3_BRCT"/>
    <property type="match status" value="1"/>
</dbReference>
<keyword evidence="8 18" id="KW-0547">Nucleotide-binding</keyword>
<dbReference type="GO" id="GO:0051301">
    <property type="term" value="P:cell division"/>
    <property type="evidence" value="ECO:0007669"/>
    <property type="project" value="UniProtKB-KW"/>
</dbReference>
<dbReference type="SUPFAM" id="SSF57716">
    <property type="entry name" value="Glucocorticoid receptor-like (DNA-binding domain)"/>
    <property type="match status" value="1"/>
</dbReference>
<dbReference type="Gene3D" id="2.40.50.140">
    <property type="entry name" value="Nucleic acid-binding proteins"/>
    <property type="match status" value="1"/>
</dbReference>
<dbReference type="Proteomes" id="UP001152795">
    <property type="component" value="Unassembled WGS sequence"/>
</dbReference>
<dbReference type="NCBIfam" id="TIGR00574">
    <property type="entry name" value="dnl1"/>
    <property type="match status" value="1"/>
</dbReference>
<dbReference type="Gene3D" id="3.30.1490.70">
    <property type="match status" value="1"/>
</dbReference>
<dbReference type="InterPro" id="IPR016059">
    <property type="entry name" value="DNA_ligase_ATP-dep_CS"/>
</dbReference>
<dbReference type="GO" id="GO:0071897">
    <property type="term" value="P:DNA biosynthetic process"/>
    <property type="evidence" value="ECO:0007669"/>
    <property type="project" value="InterPro"/>
</dbReference>
<comment type="subcellular location">
    <subcellularLocation>
        <location evidence="2">Nucleus</location>
    </subcellularLocation>
</comment>
<keyword evidence="10" id="KW-0863">Zinc-finger</keyword>
<feature type="region of interest" description="Disordered" evidence="20">
    <location>
        <begin position="640"/>
        <end position="699"/>
    </location>
</feature>
<dbReference type="InterPro" id="IPR001357">
    <property type="entry name" value="BRCT_dom"/>
</dbReference>
<comment type="cofactor">
    <cofactor evidence="1">
        <name>Mg(2+)</name>
        <dbReference type="ChEBI" id="CHEBI:18420"/>
    </cofactor>
</comment>
<keyword evidence="4 18" id="KW-0436">Ligase</keyword>
<evidence type="ECO:0000256" key="14">
    <source>
        <dbReference type="ARBA" id="ARBA00023204"/>
    </source>
</evidence>
<evidence type="ECO:0000256" key="18">
    <source>
        <dbReference type="RuleBase" id="RU000617"/>
    </source>
</evidence>
<dbReference type="EMBL" id="CACRXK020000001">
    <property type="protein sequence ID" value="CAB3976554.1"/>
    <property type="molecule type" value="Genomic_DNA"/>
</dbReference>
<comment type="similarity">
    <text evidence="3 19">Belongs to the ATP-dependent DNA ligase family.</text>
</comment>
<evidence type="ECO:0000256" key="8">
    <source>
        <dbReference type="ARBA" id="ARBA00022741"/>
    </source>
</evidence>
<dbReference type="InterPro" id="IPR019406">
    <property type="entry name" value="APLF_PBZ"/>
</dbReference>
<dbReference type="PROSITE" id="PS50160">
    <property type="entry name" value="DNA_LIGASE_A3"/>
    <property type="match status" value="1"/>
</dbReference>
<feature type="compositionally biased region" description="Basic and acidic residues" evidence="20">
    <location>
        <begin position="154"/>
        <end position="171"/>
    </location>
</feature>
<keyword evidence="5" id="KW-0132">Cell division</keyword>
<comment type="caution">
    <text evidence="21">The sequence shown here is derived from an EMBL/GenBank/DDBJ whole genome shotgun (WGS) entry which is preliminary data.</text>
</comment>
<dbReference type="GO" id="GO:0005524">
    <property type="term" value="F:ATP binding"/>
    <property type="evidence" value="ECO:0007669"/>
    <property type="project" value="UniProtKB-KW"/>
</dbReference>
<evidence type="ECO:0000256" key="9">
    <source>
        <dbReference type="ARBA" id="ARBA00022763"/>
    </source>
</evidence>
<keyword evidence="16" id="KW-0131">Cell cycle</keyword>
<dbReference type="Pfam" id="PF00645">
    <property type="entry name" value="zf-PARP"/>
    <property type="match status" value="1"/>
</dbReference>
<keyword evidence="6" id="KW-0235">DNA replication</keyword>
<dbReference type="InterPro" id="IPR012308">
    <property type="entry name" value="DNA_ligase_ATP-dep_N"/>
</dbReference>
<dbReference type="Pfam" id="PF04675">
    <property type="entry name" value="DNA_ligase_A_N"/>
    <property type="match status" value="1"/>
</dbReference>
<keyword evidence="11" id="KW-0862">Zinc</keyword>
<dbReference type="PROSITE" id="PS00697">
    <property type="entry name" value="DNA_LIGASE_A1"/>
    <property type="match status" value="1"/>
</dbReference>
<dbReference type="Gene3D" id="3.40.50.10190">
    <property type="entry name" value="BRCT domain"/>
    <property type="match status" value="1"/>
</dbReference>
<evidence type="ECO:0000313" key="21">
    <source>
        <dbReference type="EMBL" id="CAB3976554.1"/>
    </source>
</evidence>
<dbReference type="InterPro" id="IPR012340">
    <property type="entry name" value="NA-bd_OB-fold"/>
</dbReference>
<dbReference type="Gene3D" id="3.30.470.30">
    <property type="entry name" value="DNA ligase/mRNA capping enzyme"/>
    <property type="match status" value="1"/>
</dbReference>
<dbReference type="PROSITE" id="PS50172">
    <property type="entry name" value="BRCT"/>
    <property type="match status" value="1"/>
</dbReference>
<evidence type="ECO:0000256" key="20">
    <source>
        <dbReference type="SAM" id="MobiDB-lite"/>
    </source>
</evidence>
<evidence type="ECO:0000256" key="16">
    <source>
        <dbReference type="ARBA" id="ARBA00023306"/>
    </source>
</evidence>
<dbReference type="PROSITE" id="PS00333">
    <property type="entry name" value="DNA_LIGASE_A2"/>
    <property type="match status" value="1"/>
</dbReference>
<dbReference type="GO" id="GO:0006310">
    <property type="term" value="P:DNA recombination"/>
    <property type="evidence" value="ECO:0007669"/>
    <property type="project" value="UniProtKB-KW"/>
</dbReference>
<dbReference type="Pfam" id="PF01068">
    <property type="entry name" value="DNA_ligase_A_M"/>
    <property type="match status" value="1"/>
</dbReference>
<reference evidence="21" key="1">
    <citation type="submission" date="2020-04" db="EMBL/GenBank/DDBJ databases">
        <authorList>
            <person name="Alioto T."/>
            <person name="Alioto T."/>
            <person name="Gomez Garrido J."/>
        </authorList>
    </citation>
    <scope>NUCLEOTIDE SEQUENCE</scope>
    <source>
        <strain evidence="21">A484AB</strain>
    </source>
</reference>
<proteinExistence type="inferred from homology"/>
<keyword evidence="15" id="KW-0539">Nucleus</keyword>
<dbReference type="PANTHER" id="PTHR45674">
    <property type="entry name" value="DNA LIGASE 1/3 FAMILY MEMBER"/>
    <property type="match status" value="1"/>
</dbReference>
<feature type="region of interest" description="Disordered" evidence="20">
    <location>
        <begin position="127"/>
        <end position="173"/>
    </location>
</feature>
<dbReference type="Gene3D" id="1.10.3260.10">
    <property type="entry name" value="DNA ligase, ATP-dependent, N-terminal domain"/>
    <property type="match status" value="1"/>
</dbReference>
<dbReference type="PANTHER" id="PTHR45674:SF9">
    <property type="entry name" value="DNA LIGASE 3"/>
    <property type="match status" value="1"/>
</dbReference>
<keyword evidence="7" id="KW-0479">Metal-binding</keyword>
<dbReference type="GO" id="GO:0006302">
    <property type="term" value="P:double-strand break repair"/>
    <property type="evidence" value="ECO:0007669"/>
    <property type="project" value="TreeGrafter"/>
</dbReference>
<evidence type="ECO:0000256" key="17">
    <source>
        <dbReference type="ARBA" id="ARBA00034003"/>
    </source>
</evidence>
<dbReference type="FunFam" id="1.10.3260.10:FF:000002">
    <property type="entry name" value="DNA ligase"/>
    <property type="match status" value="1"/>
</dbReference>
<evidence type="ECO:0000256" key="7">
    <source>
        <dbReference type="ARBA" id="ARBA00022723"/>
    </source>
</evidence>
<accession>A0A7D9D544</accession>
<dbReference type="SUPFAM" id="SSF117018">
    <property type="entry name" value="ATP-dependent DNA ligase DNA-binding domain"/>
    <property type="match status" value="1"/>
</dbReference>
<comment type="catalytic activity">
    <reaction evidence="17 18">
        <text>ATP + (deoxyribonucleotide)n-3'-hydroxyl + 5'-phospho-(deoxyribonucleotide)m = (deoxyribonucleotide)n+m + AMP + diphosphate.</text>
        <dbReference type="EC" id="6.5.1.1"/>
    </reaction>
</comment>
<dbReference type="GO" id="GO:0003677">
    <property type="term" value="F:DNA binding"/>
    <property type="evidence" value="ECO:0007669"/>
    <property type="project" value="InterPro"/>
</dbReference>
<dbReference type="OrthoDB" id="206088at2759"/>
<dbReference type="InterPro" id="IPR036599">
    <property type="entry name" value="DNA_ligase_N_sf"/>
</dbReference>
<dbReference type="GO" id="GO:0003910">
    <property type="term" value="F:DNA ligase (ATP) activity"/>
    <property type="evidence" value="ECO:0007669"/>
    <property type="project" value="UniProtKB-EC"/>
</dbReference>
<evidence type="ECO:0000256" key="15">
    <source>
        <dbReference type="ARBA" id="ARBA00023242"/>
    </source>
</evidence>
<dbReference type="PROSITE" id="PS50064">
    <property type="entry name" value="ZF_PARP_2"/>
    <property type="match status" value="1"/>
</dbReference>
<dbReference type="SUPFAM" id="SSF50249">
    <property type="entry name" value="Nucleic acid-binding proteins"/>
    <property type="match status" value="1"/>
</dbReference>
<dbReference type="InterPro" id="IPR036957">
    <property type="entry name" value="Znf_PARP_sf"/>
</dbReference>
<evidence type="ECO:0000256" key="5">
    <source>
        <dbReference type="ARBA" id="ARBA00022618"/>
    </source>
</evidence>
<dbReference type="SUPFAM" id="SSF52113">
    <property type="entry name" value="BRCT domain"/>
    <property type="match status" value="1"/>
</dbReference>
<sequence>MLRIVTISQFRYHFKTRTLLKYPYYIFMMGEPQFFAEYAKLGRAKCKNCKEKIDKSCLRIGRLVPNHFSDDGGTMKEWYHTRCIFDKFSRARSTTKRIDSTDELDGFTTLEEEDQKSIEKFIAELDESKKQSPGSKKKKQSQLSFAQKPGTSSQKDDKQQAGTSKEKKTPDKNTSIATTSFYSFCQLCAELFNEPSYNAKTAIVKKFLNKVRDGEQDVYLAVKLLLPGAVKRIYNLQNKQLVKLFSQIFDCSLEEMISDLDQGDVSETVKTFFEDSHDKTPSKKSTLTLQEVDHFLDKMSTLTKEDEQQNELSKITRKCTSNDLKYIVRLIKHDLKINAGAKHVLEALDPNAYAAFHASHNLQDVVERCLKKSEDVPGLTRTLSIKTRVMTPVKPMLAEACKSFASAIKKCPKGMFAEIKYDGERVQLHKSGNDFQFFSRSLKPVIPHKVAEIKEYLPKACPHGNDLILDSEVLLVDHKTGKPLPFGTLGIHKKSAFKEASVCLFIFDCLQFNDENLMQKPMEERRKLLERNVKEIKNHIMLSETKFIQTPTALSDLMMKAIDEGLEGLVLKDLKGVYEPGKRHWLKMKKDYLEEGSMADTADLVVLGAYYGTGNKGGMMSVFLMGTYNEKLASTKLVAASKETSEMKSNPSTSTAKDDDVMDTADKPATEVVGGDKGSRGQKRKSEDAGSEETSSKKAKPMCMYGSKCYQKSRKHREVYCHDEKETTAEHAEDSDTTLPSIFTGTKIIIGDDIEDSKKLRRYIIAYDGLIIPEYQRNKATHVVSAKADAMDSSQFLVKPAWVWESIKAIQMLPEGDFEP</sequence>
<keyword evidence="12 18" id="KW-0067">ATP-binding</keyword>
<evidence type="ECO:0000256" key="2">
    <source>
        <dbReference type="ARBA" id="ARBA00004123"/>
    </source>
</evidence>
<dbReference type="GO" id="GO:0006273">
    <property type="term" value="P:lagging strand elongation"/>
    <property type="evidence" value="ECO:0007669"/>
    <property type="project" value="TreeGrafter"/>
</dbReference>
<evidence type="ECO:0000256" key="1">
    <source>
        <dbReference type="ARBA" id="ARBA00001946"/>
    </source>
</evidence>
<dbReference type="GO" id="GO:0070421">
    <property type="term" value="C:DNA ligase III-XRCC1 complex"/>
    <property type="evidence" value="ECO:0007669"/>
    <property type="project" value="TreeGrafter"/>
</dbReference>
<evidence type="ECO:0000256" key="3">
    <source>
        <dbReference type="ARBA" id="ARBA00007572"/>
    </source>
</evidence>
<keyword evidence="22" id="KW-1185">Reference proteome</keyword>
<evidence type="ECO:0000256" key="12">
    <source>
        <dbReference type="ARBA" id="ARBA00022840"/>
    </source>
</evidence>
<dbReference type="InterPro" id="IPR001510">
    <property type="entry name" value="Znf_PARP"/>
</dbReference>